<comment type="caution">
    <text evidence="3">The sequence shown here is derived from an EMBL/GenBank/DDBJ whole genome shotgun (WGS) entry which is preliminary data.</text>
</comment>
<sequence length="439" mass="50476">MEYYEQYTLYSFKQEDIRDGDYQEQEQPGILRKIVRQRTGDKITRLVLIPPEFVVYPTYQKSAREMGLFATDNEDGTPALDLWQKFNNEFSADMLEQYNCDCQFAINITLQKIAYMITEHGRYMRDFRLPEPQVLMRELILEQLCFSDSAYYYQLAETLCSKMNIEQLTFYNEVTATILWKPEDRPTPTVLFPIFLDGKAGRGKTFLINAICHLIRAKSCIVLPCGTTALAAQLYEGGHATHSLFRVPVEENNANIEPSIKFHSNRADLICAAKLIIWNELPITNKAVLECVDLLLRCICETDEPFGKKPLIGVRDFCQVAPVVKRARKTGMKGIWVYESLSTWNFSLNLKTHLKQKKQNGFAIILNHYKLHKTSSSTEYIDSIIGKVANGSVVEVRKDEYKRSNIIKNLLRWTVLVENSVLIIAIKIGVRIDKNKGEV</sequence>
<keyword evidence="1" id="KW-0067">ATP-binding</keyword>
<evidence type="ECO:0000256" key="1">
    <source>
        <dbReference type="RuleBase" id="RU363044"/>
    </source>
</evidence>
<keyword evidence="1 3" id="KW-0347">Helicase</keyword>
<keyword evidence="1" id="KW-0227">DNA damage</keyword>
<reference evidence="3 4" key="1">
    <citation type="submission" date="2018-06" db="EMBL/GenBank/DDBJ databases">
        <title>Comparative genomics reveals the genomic features of Rhizophagus irregularis, R. cerebriforme, R. diaphanum and Gigaspora rosea, and their symbiotic lifestyle signature.</title>
        <authorList>
            <person name="Morin E."/>
            <person name="San Clemente H."/>
            <person name="Chen E.C.H."/>
            <person name="De La Providencia I."/>
            <person name="Hainaut M."/>
            <person name="Kuo A."/>
            <person name="Kohler A."/>
            <person name="Murat C."/>
            <person name="Tang N."/>
            <person name="Roy S."/>
            <person name="Loubradou J."/>
            <person name="Henrissat B."/>
            <person name="Grigoriev I.V."/>
            <person name="Corradi N."/>
            <person name="Roux C."/>
            <person name="Martin F.M."/>
        </authorList>
    </citation>
    <scope>NUCLEOTIDE SEQUENCE [LARGE SCALE GENOMIC DNA]</scope>
    <source>
        <strain evidence="3 4">DAOM 194757</strain>
    </source>
</reference>
<proteinExistence type="inferred from homology"/>
<organism evidence="3 4">
    <name type="scientific">Gigaspora rosea</name>
    <dbReference type="NCBI Taxonomy" id="44941"/>
    <lineage>
        <taxon>Eukaryota</taxon>
        <taxon>Fungi</taxon>
        <taxon>Fungi incertae sedis</taxon>
        <taxon>Mucoromycota</taxon>
        <taxon>Glomeromycotina</taxon>
        <taxon>Glomeromycetes</taxon>
        <taxon>Diversisporales</taxon>
        <taxon>Gigasporaceae</taxon>
        <taxon>Gigaspora</taxon>
    </lineage>
</organism>
<protein>
    <recommendedName>
        <fullName evidence="1">ATP-dependent DNA helicase</fullName>
        <ecNumber evidence="1">5.6.2.3</ecNumber>
    </recommendedName>
</protein>
<dbReference type="Pfam" id="PF05970">
    <property type="entry name" value="PIF1"/>
    <property type="match status" value="1"/>
</dbReference>
<feature type="domain" description="DNA helicase Pif1-like DEAD-box helicase" evidence="2">
    <location>
        <begin position="194"/>
        <end position="357"/>
    </location>
</feature>
<dbReference type="EC" id="5.6.2.3" evidence="1"/>
<comment type="similarity">
    <text evidence="1">Belongs to the helicase family.</text>
</comment>
<name>A0A397VSR0_9GLOM</name>
<comment type="catalytic activity">
    <reaction evidence="1">
        <text>ATP + H2O = ADP + phosphate + H(+)</text>
        <dbReference type="Rhea" id="RHEA:13065"/>
        <dbReference type="ChEBI" id="CHEBI:15377"/>
        <dbReference type="ChEBI" id="CHEBI:15378"/>
        <dbReference type="ChEBI" id="CHEBI:30616"/>
        <dbReference type="ChEBI" id="CHEBI:43474"/>
        <dbReference type="ChEBI" id="CHEBI:456216"/>
        <dbReference type="EC" id="5.6.2.3"/>
    </reaction>
</comment>
<dbReference type="AlphaFoldDB" id="A0A397VSR0"/>
<keyword evidence="1" id="KW-0547">Nucleotide-binding</keyword>
<dbReference type="Proteomes" id="UP000266673">
    <property type="component" value="Unassembled WGS sequence"/>
</dbReference>
<evidence type="ECO:0000259" key="2">
    <source>
        <dbReference type="Pfam" id="PF05970"/>
    </source>
</evidence>
<dbReference type="GO" id="GO:0005524">
    <property type="term" value="F:ATP binding"/>
    <property type="evidence" value="ECO:0007669"/>
    <property type="project" value="UniProtKB-KW"/>
</dbReference>
<dbReference type="InterPro" id="IPR010285">
    <property type="entry name" value="DNA_helicase_pif1-like_DEAD"/>
</dbReference>
<dbReference type="GO" id="GO:0006281">
    <property type="term" value="P:DNA repair"/>
    <property type="evidence" value="ECO:0007669"/>
    <property type="project" value="UniProtKB-KW"/>
</dbReference>
<keyword evidence="4" id="KW-1185">Reference proteome</keyword>
<accession>A0A397VSR0</accession>
<dbReference type="InterPro" id="IPR027417">
    <property type="entry name" value="P-loop_NTPase"/>
</dbReference>
<keyword evidence="1" id="KW-0234">DNA repair</keyword>
<gene>
    <name evidence="3" type="ORF">C2G38_2167120</name>
</gene>
<dbReference type="OrthoDB" id="2444842at2759"/>
<dbReference type="Gene3D" id="3.40.50.300">
    <property type="entry name" value="P-loop containing nucleotide triphosphate hydrolases"/>
    <property type="match status" value="1"/>
</dbReference>
<evidence type="ECO:0000313" key="4">
    <source>
        <dbReference type="Proteomes" id="UP000266673"/>
    </source>
</evidence>
<dbReference type="EMBL" id="QKWP01000193">
    <property type="protein sequence ID" value="RIB24978.1"/>
    <property type="molecule type" value="Genomic_DNA"/>
</dbReference>
<keyword evidence="1" id="KW-0233">DNA recombination</keyword>
<dbReference type="STRING" id="44941.A0A397VSR0"/>
<dbReference type="GO" id="GO:0000723">
    <property type="term" value="P:telomere maintenance"/>
    <property type="evidence" value="ECO:0007669"/>
    <property type="project" value="InterPro"/>
</dbReference>
<comment type="cofactor">
    <cofactor evidence="1">
        <name>Mg(2+)</name>
        <dbReference type="ChEBI" id="CHEBI:18420"/>
    </cofactor>
</comment>
<dbReference type="GO" id="GO:0016887">
    <property type="term" value="F:ATP hydrolysis activity"/>
    <property type="evidence" value="ECO:0007669"/>
    <property type="project" value="RHEA"/>
</dbReference>
<dbReference type="PANTHER" id="PTHR10492">
    <property type="match status" value="1"/>
</dbReference>
<keyword evidence="1" id="KW-0378">Hydrolase</keyword>
<dbReference type="GO" id="GO:0006310">
    <property type="term" value="P:DNA recombination"/>
    <property type="evidence" value="ECO:0007669"/>
    <property type="project" value="UniProtKB-KW"/>
</dbReference>
<evidence type="ECO:0000313" key="3">
    <source>
        <dbReference type="EMBL" id="RIB24978.1"/>
    </source>
</evidence>
<dbReference type="GO" id="GO:0043139">
    <property type="term" value="F:5'-3' DNA helicase activity"/>
    <property type="evidence" value="ECO:0007669"/>
    <property type="project" value="UniProtKB-EC"/>
</dbReference>